<feature type="compositionally biased region" description="Basic and acidic residues" evidence="1">
    <location>
        <begin position="613"/>
        <end position="626"/>
    </location>
</feature>
<evidence type="ECO:0000256" key="1">
    <source>
        <dbReference type="SAM" id="MobiDB-lite"/>
    </source>
</evidence>
<dbReference type="PANTHER" id="PTHR37542">
    <property type="entry name" value="HELO DOMAIN-CONTAINING PROTEIN-RELATED"/>
    <property type="match status" value="1"/>
</dbReference>
<feature type="region of interest" description="Disordered" evidence="1">
    <location>
        <begin position="803"/>
        <end position="894"/>
    </location>
</feature>
<gene>
    <name evidence="2" type="ORF">PG986_008493</name>
</gene>
<feature type="region of interest" description="Disordered" evidence="1">
    <location>
        <begin position="740"/>
        <end position="773"/>
    </location>
</feature>
<comment type="caution">
    <text evidence="2">The sequence shown here is derived from an EMBL/GenBank/DDBJ whole genome shotgun (WGS) entry which is preliminary data.</text>
</comment>
<dbReference type="GeneID" id="92077777"/>
<proteinExistence type="predicted"/>
<feature type="compositionally biased region" description="Acidic residues" evidence="1">
    <location>
        <begin position="1148"/>
        <end position="1167"/>
    </location>
</feature>
<evidence type="ECO:0008006" key="4">
    <source>
        <dbReference type="Google" id="ProtNLM"/>
    </source>
</evidence>
<feature type="compositionally biased region" description="Acidic residues" evidence="1">
    <location>
        <begin position="857"/>
        <end position="883"/>
    </location>
</feature>
<evidence type="ECO:0000313" key="2">
    <source>
        <dbReference type="EMBL" id="KAK7952765.1"/>
    </source>
</evidence>
<dbReference type="PANTHER" id="PTHR37542:SF2">
    <property type="entry name" value="PROTEIN KINASE DOMAIN-CONTAINING PROTEIN"/>
    <property type="match status" value="1"/>
</dbReference>
<feature type="compositionally biased region" description="Low complexity" evidence="1">
    <location>
        <begin position="155"/>
        <end position="164"/>
    </location>
</feature>
<keyword evidence="3" id="KW-1185">Reference proteome</keyword>
<organism evidence="2 3">
    <name type="scientific">Apiospora aurea</name>
    <dbReference type="NCBI Taxonomy" id="335848"/>
    <lineage>
        <taxon>Eukaryota</taxon>
        <taxon>Fungi</taxon>
        <taxon>Dikarya</taxon>
        <taxon>Ascomycota</taxon>
        <taxon>Pezizomycotina</taxon>
        <taxon>Sordariomycetes</taxon>
        <taxon>Xylariomycetidae</taxon>
        <taxon>Amphisphaeriales</taxon>
        <taxon>Apiosporaceae</taxon>
        <taxon>Apiospora</taxon>
    </lineage>
</organism>
<accession>A0ABR1QFJ8</accession>
<sequence>MESYLPLGGFQLPFQRRLSRLYNDTKKSSDFVKEPSSEDPEIKALHRKLKIQKDRLVSWGLEWSDPSNQSAEIDESLSKAGLSDLVGSIMSTIKDILAEAEPLWLSSKRRIGEKEPERPTGDKKIPIVVWDKTRFEDLIKDLTASIDTLHDLSRTRSSATSSSRIGRLTKSQSSLEELRPFGSTRIQTPQQIDPQTLTNIQTMQAVPLASPVTSERRSQEIVFMGKQAFADVRRGRQGWSPLLLEFAQYDPIYSTTGIMPSMSRFEKLSAGLQTESHRSPGAWSGLPLLLGYYEDMENSRLGLVYQFPANFSPVTFENLTQNPIDNLCTLSELLSRPDFEPRLEAKFRLAHNLANTVFDMHARDITHGNLLDSTISFCSPIGSEHSMEVAEVDVRKPLVSSFDLFPEDGPTLPTSVGTTLYRHPLDPRTTPHSPLASSRDSKTLDLYSLAMLLVSIGLWTKLENLVPSPSSPSIPESVLEQLAIRCGTLYMKAVQACWNAVDQELMRPGSSDEILSQVQIRASRYLEACSILDGVSGLDDRISVDIGDVPATPRERQPPLAVSMSSLAGPSKGDTKSRSPAASLLTGPRFEPGFVSDPEKRVSGLAKMPSDQGKSRADPSITEKAEVAPTSEKPKPAKARLYPQIPLSDDAVMQWNNVVMPQINMALKHFYRKNPESVEISLESIGESPQEITPTVLVVCTSVSKVRSILKKKLGILFDGSTGFGLKVCRGSMLRSRKGGITRRSMAKNDDEEEGEVEAANPDYQERPHNGASIGAWIGDRHLPPVSFGGLIMVDDKPYGMTVHHMLDDPGQGHGQKDEQIVPPPVRSSAASQSMTHLQETDTSESSSGDDFACEFSDTESEVTDLTSDDESDEEDEEEEYMEPGDIPGIEPGLGKGYVVTQPALDDIGDGFYPSEDTMDDDHLDTCRLGEIYASSGIRRRHDHEGLIHEIDWALFSFEDERLPDHDQNRVPQALPDSPSGLLQPTAITSSSELAGLEVQCIGRTSGMQTGLILPALTSVKIYGRVSPSHTYQVSSKAARTRRMGMGGKSDRPPSTMSGPPAPPANNMRRIPGLSLGIPGDSGAWIMERHNGSLCGHVLAWSERKQVAYICPMEVLMLDIAETLEASDVRLPGGRSVLSGRGRRRQEVDEDEDEGVGVDEEGGDSDGGEAPGDVSSSMRRLAEDLDRIHME</sequence>
<feature type="region of interest" description="Disordered" evidence="1">
    <location>
        <begin position="155"/>
        <end position="174"/>
    </location>
</feature>
<feature type="region of interest" description="Disordered" evidence="1">
    <location>
        <begin position="1033"/>
        <end position="1066"/>
    </location>
</feature>
<reference evidence="2 3" key="1">
    <citation type="submission" date="2023-01" db="EMBL/GenBank/DDBJ databases">
        <title>Analysis of 21 Apiospora genomes using comparative genomics revels a genus with tremendous synthesis potential of carbohydrate active enzymes and secondary metabolites.</title>
        <authorList>
            <person name="Sorensen T."/>
        </authorList>
    </citation>
    <scope>NUCLEOTIDE SEQUENCE [LARGE SCALE GENOMIC DNA]</scope>
    <source>
        <strain evidence="2 3">CBS 24483</strain>
    </source>
</reference>
<dbReference type="EMBL" id="JAQQWE010000005">
    <property type="protein sequence ID" value="KAK7952765.1"/>
    <property type="molecule type" value="Genomic_DNA"/>
</dbReference>
<feature type="region of interest" description="Disordered" evidence="1">
    <location>
        <begin position="418"/>
        <end position="437"/>
    </location>
</feature>
<feature type="region of interest" description="Disordered" evidence="1">
    <location>
        <begin position="548"/>
        <end position="637"/>
    </location>
</feature>
<dbReference type="Proteomes" id="UP001391051">
    <property type="component" value="Unassembled WGS sequence"/>
</dbReference>
<feature type="compositionally biased region" description="Polar residues" evidence="1">
    <location>
        <begin position="829"/>
        <end position="838"/>
    </location>
</feature>
<feature type="non-terminal residue" evidence="2">
    <location>
        <position position="1191"/>
    </location>
</feature>
<evidence type="ECO:0000313" key="3">
    <source>
        <dbReference type="Proteomes" id="UP001391051"/>
    </source>
</evidence>
<feature type="region of interest" description="Disordered" evidence="1">
    <location>
        <begin position="1132"/>
        <end position="1191"/>
    </location>
</feature>
<feature type="compositionally biased region" description="Basic and acidic residues" evidence="1">
    <location>
        <begin position="1180"/>
        <end position="1191"/>
    </location>
</feature>
<dbReference type="RefSeq" id="XP_066700827.1">
    <property type="nucleotide sequence ID" value="XM_066844715.1"/>
</dbReference>
<protein>
    <recommendedName>
        <fullName evidence="4">Protein kinase domain-containing protein</fullName>
    </recommendedName>
</protein>
<name>A0ABR1QFJ8_9PEZI</name>